<dbReference type="InterPro" id="IPR026983">
    <property type="entry name" value="DHC"/>
</dbReference>
<dbReference type="KEGG" id="ncc:104967169"/>
<dbReference type="OrthoDB" id="5593012at2759"/>
<accession>A0A6I9Q1R1</accession>
<dbReference type="GO" id="GO:0007018">
    <property type="term" value="P:microtubule-based movement"/>
    <property type="evidence" value="ECO:0007669"/>
    <property type="project" value="InterPro"/>
</dbReference>
<proteinExistence type="predicted"/>
<gene>
    <name evidence="3" type="primary">LOC104967169</name>
</gene>
<protein>
    <submittedName>
        <fullName evidence="3">Dynein heavy chain 3, axonemal-like</fullName>
    </submittedName>
</protein>
<dbReference type="Proteomes" id="UP000504611">
    <property type="component" value="Unplaced"/>
</dbReference>
<dbReference type="AlphaFoldDB" id="A0A6I9Q1R1"/>
<feature type="region of interest" description="Disordered" evidence="1">
    <location>
        <begin position="1"/>
        <end position="64"/>
    </location>
</feature>
<dbReference type="PANTHER" id="PTHR22878">
    <property type="entry name" value="DYNEIN HEAVY CHAIN 6, AXONEMAL-LIKE-RELATED"/>
    <property type="match status" value="1"/>
</dbReference>
<organism evidence="2 3">
    <name type="scientific">Notothenia coriiceps</name>
    <name type="common">black rockcod</name>
    <dbReference type="NCBI Taxonomy" id="8208"/>
    <lineage>
        <taxon>Eukaryota</taxon>
        <taxon>Metazoa</taxon>
        <taxon>Chordata</taxon>
        <taxon>Craniata</taxon>
        <taxon>Vertebrata</taxon>
        <taxon>Euteleostomi</taxon>
        <taxon>Actinopterygii</taxon>
        <taxon>Neopterygii</taxon>
        <taxon>Teleostei</taxon>
        <taxon>Neoteleostei</taxon>
        <taxon>Acanthomorphata</taxon>
        <taxon>Eupercaria</taxon>
        <taxon>Perciformes</taxon>
        <taxon>Notothenioidei</taxon>
        <taxon>Nototheniidae</taxon>
        <taxon>Notothenia</taxon>
    </lineage>
</organism>
<name>A0A6I9Q1R1_9TELE</name>
<evidence type="ECO:0000256" key="1">
    <source>
        <dbReference type="SAM" id="MobiDB-lite"/>
    </source>
</evidence>
<dbReference type="GO" id="GO:0045505">
    <property type="term" value="F:dynein intermediate chain binding"/>
    <property type="evidence" value="ECO:0007669"/>
    <property type="project" value="InterPro"/>
</dbReference>
<dbReference type="GeneID" id="104967169"/>
<evidence type="ECO:0000313" key="3">
    <source>
        <dbReference type="RefSeq" id="XP_010794887.1"/>
    </source>
</evidence>
<keyword evidence="2" id="KW-1185">Reference proteome</keyword>
<dbReference type="PANTHER" id="PTHR22878:SF71">
    <property type="entry name" value="DYNEIN, AXONEMAL, HEAVY CHAIN 3"/>
    <property type="match status" value="1"/>
</dbReference>
<dbReference type="GO" id="GO:0030286">
    <property type="term" value="C:dynein complex"/>
    <property type="evidence" value="ECO:0007669"/>
    <property type="project" value="InterPro"/>
</dbReference>
<evidence type="ECO:0000313" key="2">
    <source>
        <dbReference type="Proteomes" id="UP000504611"/>
    </source>
</evidence>
<reference evidence="3" key="1">
    <citation type="submission" date="2025-08" db="UniProtKB">
        <authorList>
            <consortium name="RefSeq"/>
        </authorList>
    </citation>
    <scope>IDENTIFICATION</scope>
    <source>
        <tissue evidence="3">Muscle</tissue>
    </source>
</reference>
<sequence>MQMMEDDSIYNMSQSRGYPVPPPLPMACNAEPDTSPHASLSPRPKSRSRHVRTPRSRPMSPKEQLDIMNSQEEKRKAIQADPNEKDLKRYMYYITTGVPSSVLAPMPRQQMMSILRLLPPETEDCSKHLQIMRANLEEEVKRDYYFSLKESIVDYILMDPSELQRLSISSIPKPFPRRVIRPPVPWAASYKETHMWQSQHLFTVSQIMVLLQDVWLNRFSSLRFVRLEDLFSKSLPLLPSEFEEFVQRQCQNTREQLLQTWLPHCASLFETFEYLWLPLIPKSEDLAPFSVQQFFSCVAALMSLQLRSLVQDSLQDLLYFFSIHEEGNDFGEVFDEMTYVQRQVLLVKLQVDEPHIDFSPSFQELWEFINRAFMEIIKSAEELPRVECFLFPDIQNLYLRTISPDESLVTNFIDKAKDILHKNTVGPTKYLNEYKKYSNLLDHSAKQEISAFLEEKHSLDGFRTKIDSVNHLWKEIASLRVTVPMSMFCLYAGKLNDDLCDRAEKLKDQIVMFEVEENRELNKG</sequence>
<dbReference type="GO" id="GO:0051959">
    <property type="term" value="F:dynein light intermediate chain binding"/>
    <property type="evidence" value="ECO:0007669"/>
    <property type="project" value="InterPro"/>
</dbReference>
<feature type="compositionally biased region" description="Basic residues" evidence="1">
    <location>
        <begin position="44"/>
        <end position="55"/>
    </location>
</feature>
<dbReference type="RefSeq" id="XP_010794887.1">
    <property type="nucleotide sequence ID" value="XM_010796585.1"/>
</dbReference>